<dbReference type="GeneID" id="103383856"/>
<dbReference type="OrthoDB" id="442087at2759"/>
<evidence type="ECO:0000259" key="11">
    <source>
        <dbReference type="PROSITE" id="PS50076"/>
    </source>
</evidence>
<dbReference type="PROSITE" id="PS50076">
    <property type="entry name" value="DNAJ_2"/>
    <property type="match status" value="1"/>
</dbReference>
<dbReference type="SMART" id="SM00271">
    <property type="entry name" value="DnaJ"/>
    <property type="match status" value="1"/>
</dbReference>
<comment type="similarity">
    <text evidence="7">Belongs to the DnaJ family. DNAJB12/DNAJB14 subfamily.</text>
</comment>
<dbReference type="AlphaFoldDB" id="A0A3P8VLR3"/>
<dbReference type="OMA" id="DDRMRKK"/>
<proteinExistence type="inferred from homology"/>
<organism evidence="12 13">
    <name type="scientific">Cynoglossus semilaevis</name>
    <name type="common">Tongue sole</name>
    <dbReference type="NCBI Taxonomy" id="244447"/>
    <lineage>
        <taxon>Eukaryota</taxon>
        <taxon>Metazoa</taxon>
        <taxon>Chordata</taxon>
        <taxon>Craniata</taxon>
        <taxon>Vertebrata</taxon>
        <taxon>Euteleostomi</taxon>
        <taxon>Actinopterygii</taxon>
        <taxon>Neopterygii</taxon>
        <taxon>Teleostei</taxon>
        <taxon>Neoteleostei</taxon>
        <taxon>Acanthomorphata</taxon>
        <taxon>Carangaria</taxon>
        <taxon>Pleuronectiformes</taxon>
        <taxon>Pleuronectoidei</taxon>
        <taxon>Cynoglossidae</taxon>
        <taxon>Cynoglossinae</taxon>
        <taxon>Cynoglossus</taxon>
    </lineage>
</organism>
<keyword evidence="5 10" id="KW-0472">Membrane</keyword>
<dbReference type="InterPro" id="IPR001623">
    <property type="entry name" value="DnaJ_domain"/>
</dbReference>
<evidence type="ECO:0000256" key="10">
    <source>
        <dbReference type="SAM" id="Phobius"/>
    </source>
</evidence>
<feature type="region of interest" description="Disordered" evidence="9">
    <location>
        <begin position="53"/>
        <end position="92"/>
    </location>
</feature>
<dbReference type="STRING" id="244447.ENSCSEP00000015287"/>
<evidence type="ECO:0000256" key="6">
    <source>
        <dbReference type="ARBA" id="ARBA00023186"/>
    </source>
</evidence>
<reference evidence="12 13" key="1">
    <citation type="journal article" date="2014" name="Nat. Genet.">
        <title>Whole-genome sequence of a flatfish provides insights into ZW sex chromosome evolution and adaptation to a benthic lifestyle.</title>
        <authorList>
            <person name="Chen S."/>
            <person name="Zhang G."/>
            <person name="Shao C."/>
            <person name="Huang Q."/>
            <person name="Liu G."/>
            <person name="Zhang P."/>
            <person name="Song W."/>
            <person name="An N."/>
            <person name="Chalopin D."/>
            <person name="Volff J.N."/>
            <person name="Hong Y."/>
            <person name="Li Q."/>
            <person name="Sha Z."/>
            <person name="Zhou H."/>
            <person name="Xie M."/>
            <person name="Yu Q."/>
            <person name="Liu Y."/>
            <person name="Xiang H."/>
            <person name="Wang N."/>
            <person name="Wu K."/>
            <person name="Yang C."/>
            <person name="Zhou Q."/>
            <person name="Liao X."/>
            <person name="Yang L."/>
            <person name="Hu Q."/>
            <person name="Zhang J."/>
            <person name="Meng L."/>
            <person name="Jin L."/>
            <person name="Tian Y."/>
            <person name="Lian J."/>
            <person name="Yang J."/>
            <person name="Miao G."/>
            <person name="Liu S."/>
            <person name="Liang Z."/>
            <person name="Yan F."/>
            <person name="Li Y."/>
            <person name="Sun B."/>
            <person name="Zhang H."/>
            <person name="Zhang J."/>
            <person name="Zhu Y."/>
            <person name="Du M."/>
            <person name="Zhao Y."/>
            <person name="Schartl M."/>
            <person name="Tang Q."/>
            <person name="Wang J."/>
        </authorList>
    </citation>
    <scope>NUCLEOTIDE SEQUENCE</scope>
</reference>
<keyword evidence="3" id="KW-0256">Endoplasmic reticulum</keyword>
<dbReference type="Gene3D" id="1.10.287.110">
    <property type="entry name" value="DnaJ domain"/>
    <property type="match status" value="1"/>
</dbReference>
<dbReference type="InterPro" id="IPR018253">
    <property type="entry name" value="DnaJ_domain_CS"/>
</dbReference>
<dbReference type="KEGG" id="csem:103383856"/>
<evidence type="ECO:0000256" key="5">
    <source>
        <dbReference type="ARBA" id="ARBA00023136"/>
    </source>
</evidence>
<dbReference type="GO" id="GO:0071218">
    <property type="term" value="P:cellular response to misfolded protein"/>
    <property type="evidence" value="ECO:0007669"/>
    <property type="project" value="TreeGrafter"/>
</dbReference>
<dbReference type="CDD" id="cd06257">
    <property type="entry name" value="DnaJ"/>
    <property type="match status" value="1"/>
</dbReference>
<evidence type="ECO:0000256" key="2">
    <source>
        <dbReference type="ARBA" id="ARBA00022692"/>
    </source>
</evidence>
<dbReference type="Pfam" id="PF00226">
    <property type="entry name" value="DnaJ"/>
    <property type="match status" value="1"/>
</dbReference>
<feature type="domain" description="J" evidence="11">
    <location>
        <begin position="109"/>
        <end position="173"/>
    </location>
</feature>
<evidence type="ECO:0000313" key="13">
    <source>
        <dbReference type="Proteomes" id="UP000265120"/>
    </source>
</evidence>
<dbReference type="PANTHER" id="PTHR43908:SF4">
    <property type="entry name" value="DNAJ HOMOLOG SUBFAMILY B MEMBER 14"/>
    <property type="match status" value="1"/>
</dbReference>
<name>A0A3P8VLR3_CYNSE</name>
<evidence type="ECO:0000256" key="7">
    <source>
        <dbReference type="ARBA" id="ARBA00038010"/>
    </source>
</evidence>
<keyword evidence="2 10" id="KW-0812">Transmembrane</keyword>
<evidence type="ECO:0000256" key="4">
    <source>
        <dbReference type="ARBA" id="ARBA00022989"/>
    </source>
</evidence>
<feature type="transmembrane region" description="Helical" evidence="10">
    <location>
        <begin position="245"/>
        <end position="266"/>
    </location>
</feature>
<dbReference type="GO" id="GO:0005789">
    <property type="term" value="C:endoplasmic reticulum membrane"/>
    <property type="evidence" value="ECO:0007669"/>
    <property type="project" value="UniProtKB-SubCell"/>
</dbReference>
<dbReference type="Ensembl" id="ENSCSET00000015474.1">
    <property type="protein sequence ID" value="ENSCSEP00000015287.1"/>
    <property type="gene ID" value="ENSCSEG00000009833.1"/>
</dbReference>
<keyword evidence="13" id="KW-1185">Reference proteome</keyword>
<reference evidence="12" key="3">
    <citation type="submission" date="2025-09" db="UniProtKB">
        <authorList>
            <consortium name="Ensembl"/>
        </authorList>
    </citation>
    <scope>IDENTIFICATION</scope>
</reference>
<keyword evidence="4 10" id="KW-1133">Transmembrane helix</keyword>
<evidence type="ECO:0000256" key="9">
    <source>
        <dbReference type="SAM" id="MobiDB-lite"/>
    </source>
</evidence>
<dbReference type="GeneTree" id="ENSGT00940000157887"/>
<sequence>MEGNRDEAEKCIKIATKALEAGDKDKALKFLNKAEKLYPTDRAKALLDALTKNGSSAGNGAYKRRFTESSQSSGAKSQKDGQECGGGESLKGFTKDQVEGVKRIKGCKDYYEVLGVNKEANEDDLKKAYRKLALKFHPDKNHAPGATEAFKKIGNAYAVLSNSDKRRQYDLTGGEEPSSPAHSHGGGFDFHRGFEADITPEDLFNMFFGGGFPSATAHNGRTSYSHHADYRQERTEERGDGGFSMFIQLMPVIVLILVSILSQMMVPTPPYSLYSRPSTGQTLKRQTENLHVDYYVTKDFKSEYKGSALQQVEKNVEDDYVANVRNNCWKERQTKTDLLYAAKVYRDDRMRKKAELMTMDNCKELDRLNNLFRGG</sequence>
<reference evidence="12" key="2">
    <citation type="submission" date="2025-08" db="UniProtKB">
        <authorList>
            <consortium name="Ensembl"/>
        </authorList>
    </citation>
    <scope>IDENTIFICATION</scope>
</reference>
<dbReference type="PROSITE" id="PS00636">
    <property type="entry name" value="DNAJ_1"/>
    <property type="match status" value="1"/>
</dbReference>
<dbReference type="Pfam" id="PF09320">
    <property type="entry name" value="DUF1977"/>
    <property type="match status" value="1"/>
</dbReference>
<dbReference type="Proteomes" id="UP000265120">
    <property type="component" value="Chromosome 9"/>
</dbReference>
<dbReference type="GO" id="GO:0030544">
    <property type="term" value="F:Hsp70 protein binding"/>
    <property type="evidence" value="ECO:0007669"/>
    <property type="project" value="TreeGrafter"/>
</dbReference>
<dbReference type="InterPro" id="IPR051100">
    <property type="entry name" value="DnaJ_subfamily_B/C"/>
</dbReference>
<dbReference type="CTD" id="79982"/>
<dbReference type="InterPro" id="IPR036869">
    <property type="entry name" value="J_dom_sf"/>
</dbReference>
<evidence type="ECO:0000256" key="3">
    <source>
        <dbReference type="ARBA" id="ARBA00022824"/>
    </source>
</evidence>
<accession>A0A3P8VLR3</accession>
<protein>
    <recommendedName>
        <fullName evidence="8">DnaJ homolog subfamily B member 14</fullName>
    </recommendedName>
</protein>
<dbReference type="FunFam" id="1.10.287.110:FF:000004">
    <property type="entry name" value="DnaJ (Hsp40) homolog, subfamily B, member 14"/>
    <property type="match status" value="1"/>
</dbReference>
<evidence type="ECO:0000313" key="12">
    <source>
        <dbReference type="Ensembl" id="ENSCSEP00000015287.1"/>
    </source>
</evidence>
<dbReference type="PANTHER" id="PTHR43908">
    <property type="entry name" value="AT29763P-RELATED"/>
    <property type="match status" value="1"/>
</dbReference>
<dbReference type="InParanoid" id="A0A3P8VLR3"/>
<evidence type="ECO:0000256" key="1">
    <source>
        <dbReference type="ARBA" id="ARBA00004389"/>
    </source>
</evidence>
<comment type="subcellular location">
    <subcellularLocation>
        <location evidence="1">Endoplasmic reticulum membrane</location>
        <topology evidence="1">Single-pass membrane protein</topology>
    </subcellularLocation>
</comment>
<dbReference type="InterPro" id="IPR015399">
    <property type="entry name" value="DUF1977_DnaJ-like"/>
</dbReference>
<dbReference type="SUPFAM" id="SSF46565">
    <property type="entry name" value="Chaperone J-domain"/>
    <property type="match status" value="1"/>
</dbReference>
<dbReference type="PRINTS" id="PR00625">
    <property type="entry name" value="JDOMAIN"/>
</dbReference>
<keyword evidence="6" id="KW-0143">Chaperone</keyword>
<dbReference type="RefSeq" id="XP_008315391.1">
    <property type="nucleotide sequence ID" value="XM_008317169.3"/>
</dbReference>
<evidence type="ECO:0000256" key="8">
    <source>
        <dbReference type="ARBA" id="ARBA00039610"/>
    </source>
</evidence>
<dbReference type="FunCoup" id="A0A3P8VLR3">
    <property type="interactions" value="1604"/>
</dbReference>